<dbReference type="EMBL" id="JAOALG010000001">
    <property type="protein sequence ID" value="MEQ5837994.1"/>
    <property type="molecule type" value="Genomic_DNA"/>
</dbReference>
<dbReference type="Pfam" id="PF04463">
    <property type="entry name" value="2-thiour_desulf"/>
    <property type="match status" value="1"/>
</dbReference>
<comment type="caution">
    <text evidence="1">The sequence shown here is derived from an EMBL/GenBank/DDBJ whole genome shotgun (WGS) entry which is preliminary data.</text>
</comment>
<keyword evidence="2" id="KW-1185">Reference proteome</keyword>
<name>A0ABV1LF99_9BURK</name>
<evidence type="ECO:0000313" key="2">
    <source>
        <dbReference type="Proteomes" id="UP001469089"/>
    </source>
</evidence>
<proteinExistence type="predicted"/>
<accession>A0ABV1LF99</accession>
<evidence type="ECO:0000313" key="1">
    <source>
        <dbReference type="EMBL" id="MEQ5837994.1"/>
    </source>
</evidence>
<dbReference type="RefSeq" id="WP_349540908.1">
    <property type="nucleotide sequence ID" value="NZ_JAOALG010000001.1"/>
</dbReference>
<organism evidence="1 2">
    <name type="scientific">Paraburkholderia acidicola</name>
    <dbReference type="NCBI Taxonomy" id="1912599"/>
    <lineage>
        <taxon>Bacteria</taxon>
        <taxon>Pseudomonadati</taxon>
        <taxon>Pseudomonadota</taxon>
        <taxon>Betaproteobacteria</taxon>
        <taxon>Burkholderiales</taxon>
        <taxon>Burkholderiaceae</taxon>
        <taxon>Paraburkholderia</taxon>
    </lineage>
</organism>
<dbReference type="InterPro" id="IPR007553">
    <property type="entry name" value="2-thiour_desulf"/>
</dbReference>
<dbReference type="Proteomes" id="UP001469089">
    <property type="component" value="Unassembled WGS sequence"/>
</dbReference>
<reference evidence="1 2" key="1">
    <citation type="journal article" date="2024" name="Chem. Sci.">
        <title>Discovery of a lagriamide polyketide by integrated genome mining, isotopic labeling, and untargeted metabolomics.</title>
        <authorList>
            <person name="Fergusson C.H."/>
            <person name="Saulog J."/>
            <person name="Paulo B.S."/>
            <person name="Wilson D.M."/>
            <person name="Liu D.Y."/>
            <person name="Morehouse N.J."/>
            <person name="Waterworth S."/>
            <person name="Barkei J."/>
            <person name="Gray C.A."/>
            <person name="Kwan J.C."/>
            <person name="Eustaquio A.S."/>
            <person name="Linington R.G."/>
        </authorList>
    </citation>
    <scope>NUCLEOTIDE SEQUENCE [LARGE SCALE GENOMIC DNA]</scope>
    <source>
        <strain evidence="1 2">RL17-338-BIF-B</strain>
    </source>
</reference>
<gene>
    <name evidence="1" type="ORF">N0A02_00895</name>
</gene>
<dbReference type="PANTHER" id="PTHR30087:SF1">
    <property type="entry name" value="HYPOTHETICAL CYTOSOLIC PROTEIN"/>
    <property type="match status" value="1"/>
</dbReference>
<protein>
    <submittedName>
        <fullName evidence="1">DUF523 domain-containing protein</fullName>
    </submittedName>
</protein>
<dbReference type="PANTHER" id="PTHR30087">
    <property type="entry name" value="INNER MEMBRANE PROTEIN"/>
    <property type="match status" value="1"/>
</dbReference>
<sequence>MQKILVSACLAGLPVRYDGRAKTIRNALWQRWSDEGRLVIVCPEVAGGFDTPRRPAEIQLRRSGDDVLAAAATIEDNVGADVTAMFVAGARSALDQAQAHGCRYALLADGSPSCGSGFLYDGTFSGTMHSGAGVTAALLRQHGIVVFAPAQIEDLAARIAHDEAGN</sequence>